<gene>
    <name evidence="1" type="ORF">KDV35_06400</name>
</gene>
<protein>
    <submittedName>
        <fullName evidence="1">Uncharacterized protein</fullName>
    </submittedName>
</protein>
<name>A0ABD5L365_PROST</name>
<accession>A0ABD5L365</accession>
<sequence>MDKSRQQFEEWFAPQKEEMKRNGLGMISITRMHQRQWMAWQASRESLINNLEPVGYITPVSGLLLRRKQKSFIYPEKTETNIPLYRLD</sequence>
<organism evidence="1 2">
    <name type="scientific">Providencia stuartii</name>
    <dbReference type="NCBI Taxonomy" id="588"/>
    <lineage>
        <taxon>Bacteria</taxon>
        <taxon>Pseudomonadati</taxon>
        <taxon>Pseudomonadota</taxon>
        <taxon>Gammaproteobacteria</taxon>
        <taxon>Enterobacterales</taxon>
        <taxon>Morganellaceae</taxon>
        <taxon>Providencia</taxon>
    </lineage>
</organism>
<dbReference type="RefSeq" id="WP_105874290.1">
    <property type="nucleotide sequence ID" value="NZ_CAXOIP010000005.1"/>
</dbReference>
<dbReference type="EMBL" id="JAGSRH010000007">
    <property type="protein sequence ID" value="MER5076498.1"/>
    <property type="molecule type" value="Genomic_DNA"/>
</dbReference>
<evidence type="ECO:0000313" key="1">
    <source>
        <dbReference type="EMBL" id="MER5076498.1"/>
    </source>
</evidence>
<dbReference type="Pfam" id="PF26207">
    <property type="entry name" value="Phage_phiTE_015"/>
    <property type="match status" value="1"/>
</dbReference>
<dbReference type="AlphaFoldDB" id="A0ABD5L365"/>
<comment type="caution">
    <text evidence="1">The sequence shown here is derived from an EMBL/GenBank/DDBJ whole genome shotgun (WGS) entry which is preliminary data.</text>
</comment>
<evidence type="ECO:0000313" key="2">
    <source>
        <dbReference type="Proteomes" id="UP001495779"/>
    </source>
</evidence>
<dbReference type="Proteomes" id="UP001495779">
    <property type="component" value="Unassembled WGS sequence"/>
</dbReference>
<proteinExistence type="predicted"/>
<reference evidence="1 2" key="1">
    <citation type="submission" date="2021-04" db="EMBL/GenBank/DDBJ databases">
        <title>Determining the burden of carbapenem-resistant Enterobacterales from a tertiary public heath setting in Bangladesh: a clinical, epidemiological, and molecular study.</title>
        <authorList>
            <person name="Farzana R."/>
            <person name="Walsh T.R."/>
        </authorList>
    </citation>
    <scope>NUCLEOTIDE SEQUENCE [LARGE SCALE GENOMIC DNA]</scope>
    <source>
        <strain evidence="2">dmpro_s316</strain>
    </source>
</reference>
<dbReference type="InterPro" id="IPR058601">
    <property type="entry name" value="Phage_phiTE_015-like"/>
</dbReference>